<keyword evidence="3" id="KW-1185">Reference proteome</keyword>
<dbReference type="OrthoDB" id="8594232at2"/>
<sequence length="92" mass="9547">MAKMLAIKGNRTTTGGEVLEGDESFSDDNGALAKNMGFASCPRCGHNGPMLGTASGWGLTGASAVRDGDIVACQCPRGTNRVIARSTYYDSE</sequence>
<feature type="region of interest" description="Disordered" evidence="1">
    <location>
        <begin position="1"/>
        <end position="23"/>
    </location>
</feature>
<organism evidence="2 3">
    <name type="scientific">Paraburkholderia diazotrophica</name>
    <dbReference type="NCBI Taxonomy" id="667676"/>
    <lineage>
        <taxon>Bacteria</taxon>
        <taxon>Pseudomonadati</taxon>
        <taxon>Pseudomonadota</taxon>
        <taxon>Betaproteobacteria</taxon>
        <taxon>Burkholderiales</taxon>
        <taxon>Burkholderiaceae</taxon>
        <taxon>Paraburkholderia</taxon>
    </lineage>
</organism>
<dbReference type="EMBL" id="FNYE01000021">
    <property type="protein sequence ID" value="SEJ87964.1"/>
    <property type="molecule type" value="Genomic_DNA"/>
</dbReference>
<dbReference type="STRING" id="667676.SAMN05192539_1021116"/>
<proteinExistence type="predicted"/>
<evidence type="ECO:0000256" key="1">
    <source>
        <dbReference type="SAM" id="MobiDB-lite"/>
    </source>
</evidence>
<evidence type="ECO:0000313" key="2">
    <source>
        <dbReference type="EMBL" id="SEJ87964.1"/>
    </source>
</evidence>
<reference evidence="3" key="1">
    <citation type="submission" date="2016-10" db="EMBL/GenBank/DDBJ databases">
        <authorList>
            <person name="Varghese N."/>
            <person name="Submissions S."/>
        </authorList>
    </citation>
    <scope>NUCLEOTIDE SEQUENCE [LARGE SCALE GENOMIC DNA]</scope>
    <source>
        <strain evidence="3">LMG 26031</strain>
    </source>
</reference>
<protein>
    <submittedName>
        <fullName evidence="2">PAAR motif-containing protein</fullName>
    </submittedName>
</protein>
<dbReference type="InterPro" id="IPR008727">
    <property type="entry name" value="PAAR_motif"/>
</dbReference>
<evidence type="ECO:0000313" key="3">
    <source>
        <dbReference type="Proteomes" id="UP000198866"/>
    </source>
</evidence>
<dbReference type="CDD" id="cd14744">
    <property type="entry name" value="PAAR_CT_2"/>
    <property type="match status" value="1"/>
</dbReference>
<dbReference type="AlphaFoldDB" id="A0A1H7CFC3"/>
<dbReference type="Proteomes" id="UP000198866">
    <property type="component" value="Unassembled WGS sequence"/>
</dbReference>
<accession>A0A1H7CFC3</accession>
<dbReference type="Pfam" id="PF05488">
    <property type="entry name" value="PAAR_motif"/>
    <property type="match status" value="1"/>
</dbReference>
<dbReference type="RefSeq" id="WP_090869931.1">
    <property type="nucleotide sequence ID" value="NZ_FNYE01000021.1"/>
</dbReference>
<gene>
    <name evidence="2" type="ORF">SAMN05192539_1021116</name>
</gene>
<name>A0A1H7CFC3_9BURK</name>